<evidence type="ECO:0000313" key="2">
    <source>
        <dbReference type="EMBL" id="KAF0931820.1"/>
    </source>
</evidence>
<feature type="transmembrane region" description="Helical" evidence="1">
    <location>
        <begin position="53"/>
        <end position="75"/>
    </location>
</feature>
<sequence>MAIDGVGGGVAFSVTLRLLLALAGGGDDGDGGAGDGGGVGAAAAVGDVGDGEVAARAVSAQLVVLQAVVLLVLHVRTGHRRQLHRVAAVIGESDYPCGWIEQGMRVHGHLAVAEHQVSSRGRTVFGLLNGATALWPLQQPDAQPAALQPCRSPAPDTYLG</sequence>
<gene>
    <name evidence="2" type="ORF">E2562_005785</name>
</gene>
<evidence type="ECO:0000313" key="3">
    <source>
        <dbReference type="Proteomes" id="UP000479710"/>
    </source>
</evidence>
<dbReference type="Proteomes" id="UP000479710">
    <property type="component" value="Unassembled WGS sequence"/>
</dbReference>
<dbReference type="EMBL" id="SPHZ02000001">
    <property type="protein sequence ID" value="KAF0931820.1"/>
    <property type="molecule type" value="Genomic_DNA"/>
</dbReference>
<keyword evidence="1" id="KW-1133">Transmembrane helix</keyword>
<organism evidence="2 3">
    <name type="scientific">Oryza meyeriana var. granulata</name>
    <dbReference type="NCBI Taxonomy" id="110450"/>
    <lineage>
        <taxon>Eukaryota</taxon>
        <taxon>Viridiplantae</taxon>
        <taxon>Streptophyta</taxon>
        <taxon>Embryophyta</taxon>
        <taxon>Tracheophyta</taxon>
        <taxon>Spermatophyta</taxon>
        <taxon>Magnoliopsida</taxon>
        <taxon>Liliopsida</taxon>
        <taxon>Poales</taxon>
        <taxon>Poaceae</taxon>
        <taxon>BOP clade</taxon>
        <taxon>Oryzoideae</taxon>
        <taxon>Oryzeae</taxon>
        <taxon>Oryzinae</taxon>
        <taxon>Oryza</taxon>
        <taxon>Oryza meyeriana</taxon>
    </lineage>
</organism>
<keyword evidence="3" id="KW-1185">Reference proteome</keyword>
<evidence type="ECO:0000256" key="1">
    <source>
        <dbReference type="SAM" id="Phobius"/>
    </source>
</evidence>
<name>A0A6G1F4J5_9ORYZ</name>
<protein>
    <submittedName>
        <fullName evidence="2">Uncharacterized protein</fullName>
    </submittedName>
</protein>
<keyword evidence="1" id="KW-0812">Transmembrane</keyword>
<dbReference type="AlphaFoldDB" id="A0A6G1F4J5"/>
<proteinExistence type="predicted"/>
<accession>A0A6G1F4J5</accession>
<comment type="caution">
    <text evidence="2">The sequence shown here is derived from an EMBL/GenBank/DDBJ whole genome shotgun (WGS) entry which is preliminary data.</text>
</comment>
<reference evidence="2 3" key="1">
    <citation type="submission" date="2019-11" db="EMBL/GenBank/DDBJ databases">
        <title>Whole genome sequence of Oryza granulata.</title>
        <authorList>
            <person name="Li W."/>
        </authorList>
    </citation>
    <scope>NUCLEOTIDE SEQUENCE [LARGE SCALE GENOMIC DNA]</scope>
    <source>
        <strain evidence="3">cv. Menghai</strain>
        <tissue evidence="2">Leaf</tissue>
    </source>
</reference>
<keyword evidence="1" id="KW-0472">Membrane</keyword>